<dbReference type="Pfam" id="PF19992">
    <property type="entry name" value="DUF6427"/>
    <property type="match status" value="1"/>
</dbReference>
<feature type="transmembrane region" description="Helical" evidence="1">
    <location>
        <begin position="266"/>
        <end position="281"/>
    </location>
</feature>
<dbReference type="OrthoDB" id="1439867at2"/>
<proteinExistence type="predicted"/>
<feature type="transmembrane region" description="Helical" evidence="1">
    <location>
        <begin position="288"/>
        <end position="306"/>
    </location>
</feature>
<dbReference type="AlphaFoldDB" id="A0A3L9Z1H6"/>
<feature type="transmembrane region" description="Helical" evidence="1">
    <location>
        <begin position="12"/>
        <end position="30"/>
    </location>
</feature>
<feature type="transmembrane region" description="Helical" evidence="1">
    <location>
        <begin position="75"/>
        <end position="106"/>
    </location>
</feature>
<feature type="transmembrane region" description="Helical" evidence="1">
    <location>
        <begin position="240"/>
        <end position="260"/>
    </location>
</feature>
<feature type="transmembrane region" description="Helical" evidence="1">
    <location>
        <begin position="126"/>
        <end position="149"/>
    </location>
</feature>
<comment type="caution">
    <text evidence="2">The sequence shown here is derived from an EMBL/GenBank/DDBJ whole genome shotgun (WGS) entry which is preliminary data.</text>
</comment>
<accession>A0A3L9Z1H6</accession>
<organism evidence="2 3">
    <name type="scientific">Ulvibacter antarcticus</name>
    <dbReference type="NCBI Taxonomy" id="442714"/>
    <lineage>
        <taxon>Bacteria</taxon>
        <taxon>Pseudomonadati</taxon>
        <taxon>Bacteroidota</taxon>
        <taxon>Flavobacteriia</taxon>
        <taxon>Flavobacteriales</taxon>
        <taxon>Flavobacteriaceae</taxon>
        <taxon>Ulvibacter</taxon>
    </lineage>
</organism>
<sequence length="307" mass="35389">MLTSFFGKSNPINYFILGIFIFVSSFFATFSESYDTLKITGIIENLLFSVFAVFMMLLLDFIIRKNGLTKNNTYAIFFFSCFLLAVPEIFSEKSYVVAAVCMLFAIRRILTFTSEKNIEKKILDASLWVMFASFFYFWSLLLFVLLYLALFRKGNLKYKDLLIPIVGACALFVLATAINFLISDSFAWFYEWKSEISLNFSAYNDPSILFPATLVITMLLWMGLFRFFRLTSMQKKERPNAVLILIAIVICVFISLASPLKNGSELLFIIGPLAIIITNYLENSKEFWFRELLLWLAALLPISMLFL</sequence>
<feature type="transmembrane region" description="Helical" evidence="1">
    <location>
        <begin position="208"/>
        <end position="228"/>
    </location>
</feature>
<evidence type="ECO:0000313" key="3">
    <source>
        <dbReference type="Proteomes" id="UP000271339"/>
    </source>
</evidence>
<name>A0A3L9Z1H6_9FLAO</name>
<evidence type="ECO:0000313" key="2">
    <source>
        <dbReference type="EMBL" id="RMA65970.1"/>
    </source>
</evidence>
<keyword evidence="3" id="KW-1185">Reference proteome</keyword>
<reference evidence="2 3" key="1">
    <citation type="submission" date="2018-10" db="EMBL/GenBank/DDBJ databases">
        <title>Genomic Encyclopedia of Archaeal and Bacterial Type Strains, Phase II (KMG-II): from individual species to whole genera.</title>
        <authorList>
            <person name="Goeker M."/>
        </authorList>
    </citation>
    <scope>NUCLEOTIDE SEQUENCE [LARGE SCALE GENOMIC DNA]</scope>
    <source>
        <strain evidence="2 3">DSM 23424</strain>
    </source>
</reference>
<dbReference type="Proteomes" id="UP000271339">
    <property type="component" value="Unassembled WGS sequence"/>
</dbReference>
<keyword evidence="1" id="KW-0472">Membrane</keyword>
<feature type="transmembrane region" description="Helical" evidence="1">
    <location>
        <begin position="161"/>
        <end position="182"/>
    </location>
</feature>
<keyword evidence="1" id="KW-1133">Transmembrane helix</keyword>
<protein>
    <submittedName>
        <fullName evidence="2">Uncharacterized protein</fullName>
    </submittedName>
</protein>
<gene>
    <name evidence="2" type="ORF">BXY75_0386</name>
</gene>
<feature type="transmembrane region" description="Helical" evidence="1">
    <location>
        <begin position="42"/>
        <end position="63"/>
    </location>
</feature>
<dbReference type="InterPro" id="IPR045625">
    <property type="entry name" value="DUF6427"/>
</dbReference>
<dbReference type="RefSeq" id="WP_121905991.1">
    <property type="nucleotide sequence ID" value="NZ_REFC01000011.1"/>
</dbReference>
<dbReference type="EMBL" id="REFC01000011">
    <property type="protein sequence ID" value="RMA65970.1"/>
    <property type="molecule type" value="Genomic_DNA"/>
</dbReference>
<evidence type="ECO:0000256" key="1">
    <source>
        <dbReference type="SAM" id="Phobius"/>
    </source>
</evidence>
<keyword evidence="1" id="KW-0812">Transmembrane</keyword>